<organism evidence="3 4">
    <name type="scientific">Rhododendron griersonianum</name>
    <dbReference type="NCBI Taxonomy" id="479676"/>
    <lineage>
        <taxon>Eukaryota</taxon>
        <taxon>Viridiplantae</taxon>
        <taxon>Streptophyta</taxon>
        <taxon>Embryophyta</taxon>
        <taxon>Tracheophyta</taxon>
        <taxon>Spermatophyta</taxon>
        <taxon>Magnoliopsida</taxon>
        <taxon>eudicotyledons</taxon>
        <taxon>Gunneridae</taxon>
        <taxon>Pentapetalae</taxon>
        <taxon>asterids</taxon>
        <taxon>Ericales</taxon>
        <taxon>Ericaceae</taxon>
        <taxon>Ericoideae</taxon>
        <taxon>Rhodoreae</taxon>
        <taxon>Rhododendron</taxon>
    </lineage>
</organism>
<dbReference type="PANTHER" id="PTHR11926:SF1550">
    <property type="entry name" value="UDP-GLYCOSYLTRANSFERASES DOMAIN-CONTAINING PROTEIN"/>
    <property type="match status" value="1"/>
</dbReference>
<reference evidence="3 4" key="1">
    <citation type="submission" date="2020-08" db="EMBL/GenBank/DDBJ databases">
        <title>Plant Genome Project.</title>
        <authorList>
            <person name="Zhang R.-G."/>
        </authorList>
    </citation>
    <scope>NUCLEOTIDE SEQUENCE [LARGE SCALE GENOMIC DNA]</scope>
    <source>
        <strain evidence="3">WSP0</strain>
        <tissue evidence="3">Leaf</tissue>
    </source>
</reference>
<dbReference type="Gene3D" id="3.40.50.2000">
    <property type="entry name" value="Glycogen Phosphorylase B"/>
    <property type="match status" value="3"/>
</dbReference>
<dbReference type="PANTHER" id="PTHR11926">
    <property type="entry name" value="GLUCOSYL/GLUCURONOSYL TRANSFERASES"/>
    <property type="match status" value="1"/>
</dbReference>
<proteinExistence type="inferred from homology"/>
<dbReference type="SUPFAM" id="SSF53756">
    <property type="entry name" value="UDP-Glycosyltransferase/glycogen phosphorylase"/>
    <property type="match status" value="2"/>
</dbReference>
<evidence type="ECO:0000256" key="1">
    <source>
        <dbReference type="ARBA" id="ARBA00009995"/>
    </source>
</evidence>
<evidence type="ECO:0000256" key="2">
    <source>
        <dbReference type="SAM" id="MobiDB-lite"/>
    </source>
</evidence>
<sequence length="491" mass="55787">MKIPEEKEVRYVARKLQGYASRWWKQLQYNREHQYKQPVKPWLRMKRLMSDRFLQSHHGQMLYEEYRRNLESKRLSRDNLELSYSFSSNKNYIVAATENSRDTSLRLLGSSQSSFESQQTDKDLSISDSSRSSYYDGYEIVEDEGDRVELEEVIFVEPNVEETVEVDVECSHCGYIEADGKEKFDLGISEKEETIIEVDNKKIGIDVGDHVVDDQNNCPLEVVDTNISVNEEILVSDIGETQGHINPMLKLAKLLHYKGFHITFVNTEFNHKRLVKSRGLDSLTRVPSFRFEAIPDGLPESDPDSTQDILSLLSDGGLSFTLVVAEELGIPDVVLWTASVCGFMGYFQYHNLIEKGYTPLKDASFLTNGYLDTVIEGIPGMEDSDVKREKVEGLVRELMVGEKGKEMKRRAMEWKKFAEEATQSSSSSSLVNLDKITRGQASVSNMRAVPCRAIFFRANRASCRAVPCLFTSSCHGVPCPYRAVSCHAVPD</sequence>
<keyword evidence="4" id="KW-1185">Reference proteome</keyword>
<evidence type="ECO:0000313" key="3">
    <source>
        <dbReference type="EMBL" id="KAG5543975.1"/>
    </source>
</evidence>
<feature type="region of interest" description="Disordered" evidence="2">
    <location>
        <begin position="110"/>
        <end position="131"/>
    </location>
</feature>
<dbReference type="Proteomes" id="UP000823749">
    <property type="component" value="Chromosome 6"/>
</dbReference>
<comment type="caution">
    <text evidence="3">The sequence shown here is derived from an EMBL/GenBank/DDBJ whole genome shotgun (WGS) entry which is preliminary data.</text>
</comment>
<dbReference type="EMBL" id="JACTNZ010000006">
    <property type="protein sequence ID" value="KAG5543975.1"/>
    <property type="molecule type" value="Genomic_DNA"/>
</dbReference>
<evidence type="ECO:0000313" key="4">
    <source>
        <dbReference type="Proteomes" id="UP000823749"/>
    </source>
</evidence>
<protein>
    <submittedName>
        <fullName evidence="3">Uncharacterized protein</fullName>
    </submittedName>
</protein>
<dbReference type="AlphaFoldDB" id="A0AAV6JV28"/>
<accession>A0AAV6JV28</accession>
<comment type="similarity">
    <text evidence="1">Belongs to the UDP-glycosyltransferase family.</text>
</comment>
<dbReference type="GO" id="GO:0080043">
    <property type="term" value="F:quercetin 3-O-glucosyltransferase activity"/>
    <property type="evidence" value="ECO:0007669"/>
    <property type="project" value="TreeGrafter"/>
</dbReference>
<dbReference type="GO" id="GO:0080044">
    <property type="term" value="F:quercetin 7-O-glucosyltransferase activity"/>
    <property type="evidence" value="ECO:0007669"/>
    <property type="project" value="TreeGrafter"/>
</dbReference>
<name>A0AAV6JV28_9ERIC</name>
<gene>
    <name evidence="3" type="ORF">RHGRI_016654</name>
</gene>